<organism evidence="1 2">
    <name type="scientific">Effrenium voratum</name>
    <dbReference type="NCBI Taxonomy" id="2562239"/>
    <lineage>
        <taxon>Eukaryota</taxon>
        <taxon>Sar</taxon>
        <taxon>Alveolata</taxon>
        <taxon>Dinophyceae</taxon>
        <taxon>Suessiales</taxon>
        <taxon>Symbiodiniaceae</taxon>
        <taxon>Effrenium</taxon>
    </lineage>
</organism>
<gene>
    <name evidence="1" type="ORF">EVOR1521_LOCUS21613</name>
</gene>
<dbReference type="Proteomes" id="UP001178507">
    <property type="component" value="Unassembled WGS sequence"/>
</dbReference>
<accession>A0AA36NBT6</accession>
<comment type="caution">
    <text evidence="1">The sequence shown here is derived from an EMBL/GenBank/DDBJ whole genome shotgun (WGS) entry which is preliminary data.</text>
</comment>
<dbReference type="EMBL" id="CAUJNA010003273">
    <property type="protein sequence ID" value="CAJ1397641.1"/>
    <property type="molecule type" value="Genomic_DNA"/>
</dbReference>
<reference evidence="1" key="1">
    <citation type="submission" date="2023-08" db="EMBL/GenBank/DDBJ databases">
        <authorList>
            <person name="Chen Y."/>
            <person name="Shah S."/>
            <person name="Dougan E. K."/>
            <person name="Thang M."/>
            <person name="Chan C."/>
        </authorList>
    </citation>
    <scope>NUCLEOTIDE SEQUENCE</scope>
</reference>
<evidence type="ECO:0000313" key="2">
    <source>
        <dbReference type="Proteomes" id="UP001178507"/>
    </source>
</evidence>
<name>A0AA36NBT6_9DINO</name>
<keyword evidence="2" id="KW-1185">Reference proteome</keyword>
<dbReference type="InterPro" id="IPR042266">
    <property type="entry name" value="PPPDE_sf"/>
</dbReference>
<protein>
    <submittedName>
        <fullName evidence="1">Uncharacterized protein</fullName>
    </submittedName>
</protein>
<dbReference type="AlphaFoldDB" id="A0AA36NBT6"/>
<dbReference type="Gene3D" id="3.90.1720.30">
    <property type="entry name" value="PPPDE domains"/>
    <property type="match status" value="1"/>
</dbReference>
<proteinExistence type="predicted"/>
<sequence length="216" mass="24461">MAAYDRLARLTKGNIELCRWTLSSVENFLKVGLCSHQDLRGTAFYGRTSMAQKCLLDVFCVKRDLLNHFLATAGPPPNDIALLQPLGLRSDHWSGFFQEVVVDTFEAVDLRGTGHLRLPDIKANFLKCQELVTQVQLAAQNPGKTEELSYHDFVAYCLGYRRSTVQLNWYDVSRGYAKWVPGKLVGQEGQGLEGIWHTGVLAFGREYWFGSEKEQR</sequence>
<evidence type="ECO:0000313" key="1">
    <source>
        <dbReference type="EMBL" id="CAJ1397641.1"/>
    </source>
</evidence>